<proteinExistence type="predicted"/>
<dbReference type="Proteomes" id="UP001174909">
    <property type="component" value="Unassembled WGS sequence"/>
</dbReference>
<name>A0AA35R0A6_GEOBA</name>
<organism evidence="1 2">
    <name type="scientific">Geodia barretti</name>
    <name type="common">Barrett's horny sponge</name>
    <dbReference type="NCBI Taxonomy" id="519541"/>
    <lineage>
        <taxon>Eukaryota</taxon>
        <taxon>Metazoa</taxon>
        <taxon>Porifera</taxon>
        <taxon>Demospongiae</taxon>
        <taxon>Heteroscleromorpha</taxon>
        <taxon>Tetractinellida</taxon>
        <taxon>Astrophorina</taxon>
        <taxon>Geodiidae</taxon>
        <taxon>Geodia</taxon>
    </lineage>
</organism>
<accession>A0AA35R0A6</accession>
<protein>
    <submittedName>
        <fullName evidence="1">Uncharacterized protein</fullName>
    </submittedName>
</protein>
<sequence length="29" mass="3218">MSECQMLPTHRPSSPGLLLTMVEGDLSMR</sequence>
<dbReference type="AlphaFoldDB" id="A0AA35R0A6"/>
<keyword evidence="2" id="KW-1185">Reference proteome</keyword>
<evidence type="ECO:0000313" key="1">
    <source>
        <dbReference type="EMBL" id="CAI7997855.1"/>
    </source>
</evidence>
<evidence type="ECO:0000313" key="2">
    <source>
        <dbReference type="Proteomes" id="UP001174909"/>
    </source>
</evidence>
<reference evidence="1" key="1">
    <citation type="submission" date="2023-03" db="EMBL/GenBank/DDBJ databases">
        <authorList>
            <person name="Steffen K."/>
            <person name="Cardenas P."/>
        </authorList>
    </citation>
    <scope>NUCLEOTIDE SEQUENCE</scope>
</reference>
<comment type="caution">
    <text evidence="1">The sequence shown here is derived from an EMBL/GenBank/DDBJ whole genome shotgun (WGS) entry which is preliminary data.</text>
</comment>
<dbReference type="EMBL" id="CASHTH010000332">
    <property type="protein sequence ID" value="CAI7997855.1"/>
    <property type="molecule type" value="Genomic_DNA"/>
</dbReference>
<gene>
    <name evidence="1" type="ORF">GBAR_LOCUS2265</name>
</gene>